<comment type="caution">
    <text evidence="1">The sequence shown here is derived from an EMBL/GenBank/DDBJ whole genome shotgun (WGS) entry which is preliminary data.</text>
</comment>
<name>A0A1V9ZZY7_9STRA</name>
<dbReference type="EMBL" id="JNBS01000857">
    <property type="protein sequence ID" value="OQS03529.1"/>
    <property type="molecule type" value="Genomic_DNA"/>
</dbReference>
<evidence type="ECO:0000313" key="2">
    <source>
        <dbReference type="Proteomes" id="UP000243217"/>
    </source>
</evidence>
<sequence>MLSFNLHTSQENIPKTGRILYVGYYSIHIHDLFPIGVSIYKVTGELPRSLFHRIFILLLVFRHWGCIAGTQNEAIKSYNEGYNCICMLGGGEEAVHGFENESFTRRQRQGFAELALEFDATIALFVTRNGEEMVFNIIGLSRLYEQLLTLPKPSDGTFW</sequence>
<dbReference type="PANTHER" id="PTHR22753">
    <property type="entry name" value="TRANSMEMBRANE PROTEIN 68"/>
    <property type="match status" value="1"/>
</dbReference>
<dbReference type="PANTHER" id="PTHR22753:SF14">
    <property type="entry name" value="MONOACYLGLYCEROL_DIACYLGLYCEROL O-ACYLTRANSFERASE"/>
    <property type="match status" value="1"/>
</dbReference>
<evidence type="ECO:0000313" key="1">
    <source>
        <dbReference type="EMBL" id="OQS03529.1"/>
    </source>
</evidence>
<accession>A0A1V9ZZY7</accession>
<organism evidence="1 2">
    <name type="scientific">Thraustotheca clavata</name>
    <dbReference type="NCBI Taxonomy" id="74557"/>
    <lineage>
        <taxon>Eukaryota</taxon>
        <taxon>Sar</taxon>
        <taxon>Stramenopiles</taxon>
        <taxon>Oomycota</taxon>
        <taxon>Saprolegniomycetes</taxon>
        <taxon>Saprolegniales</taxon>
        <taxon>Achlyaceae</taxon>
        <taxon>Thraustotheca</taxon>
    </lineage>
</organism>
<proteinExistence type="predicted"/>
<dbReference type="STRING" id="74557.A0A1V9ZZY7"/>
<protein>
    <submittedName>
        <fullName evidence="1">Uncharacterized protein</fullName>
    </submittedName>
</protein>
<gene>
    <name evidence="1" type="ORF">THRCLA_21143</name>
</gene>
<dbReference type="Proteomes" id="UP000243217">
    <property type="component" value="Unassembled WGS sequence"/>
</dbReference>
<dbReference type="AlphaFoldDB" id="A0A1V9ZZY7"/>
<dbReference type="GO" id="GO:0016020">
    <property type="term" value="C:membrane"/>
    <property type="evidence" value="ECO:0007669"/>
    <property type="project" value="TreeGrafter"/>
</dbReference>
<keyword evidence="2" id="KW-1185">Reference proteome</keyword>
<reference evidence="1 2" key="1">
    <citation type="journal article" date="2014" name="Genome Biol. Evol.">
        <title>The secreted proteins of Achlya hypogyna and Thraustotheca clavata identify the ancestral oomycete secretome and reveal gene acquisitions by horizontal gene transfer.</title>
        <authorList>
            <person name="Misner I."/>
            <person name="Blouin N."/>
            <person name="Leonard G."/>
            <person name="Richards T.A."/>
            <person name="Lane C.E."/>
        </authorList>
    </citation>
    <scope>NUCLEOTIDE SEQUENCE [LARGE SCALE GENOMIC DNA]</scope>
    <source>
        <strain evidence="1 2">ATCC 34112</strain>
    </source>
</reference>
<dbReference type="OrthoDB" id="44277at2759"/>